<dbReference type="PROSITE" id="PS50850">
    <property type="entry name" value="MFS"/>
    <property type="match status" value="1"/>
</dbReference>
<keyword evidence="4 5" id="KW-0472">Membrane</keyword>
<feature type="transmembrane region" description="Helical" evidence="5">
    <location>
        <begin position="56"/>
        <end position="78"/>
    </location>
</feature>
<dbReference type="Proteomes" id="UP000785679">
    <property type="component" value="Unassembled WGS sequence"/>
</dbReference>
<name>A0A8J8T4M8_HALGN</name>
<dbReference type="InterPro" id="IPR020846">
    <property type="entry name" value="MFS_dom"/>
</dbReference>
<sequence>MLIDTQNTVLLTECTRQQFCEIDIPNREDYIDWTNKYSLKNWIIRLNLYCGSSFEIGFFGSCFFIGYLSSCLIFPPLADVYGRKIFVIAVCVAQGLCFIILLFIPSTFVFYVAILIFGVSVPLKNMIAYTHMMEFLPGRVTQVSGILFFFDGMILVISPLCLMYLSINTDMFLWAGVLQNVIGLSGFALMYIPESTMFLLEKEKWGEAKKDIEYLLRYNKASDASKIECLSLLERYETKKKSVLEKELKKQQDHHEKSQPPLMKRLFSDPLLIRNLLMMILVWFSSSFTFYLLNFLVKYMPGDIYFNSVISGLSALAMLIEGNLQDWFGVKGGMILSFVVTVISTLWLAFFEQGTQAVLLYAFVLFLAKSGASLTFGFAYAIHIELFPSHFIISSYGICNFFCRGLTIFAPIVAEVPNPWVPLIFLNASSMIGLAGACLVKKKPEEKAVVADPGAGEKQ</sequence>
<reference evidence="7" key="1">
    <citation type="submission" date="2019-06" db="EMBL/GenBank/DDBJ databases">
        <authorList>
            <person name="Zheng W."/>
        </authorList>
    </citation>
    <scope>NUCLEOTIDE SEQUENCE</scope>
    <source>
        <strain evidence="7">QDHG01</strain>
    </source>
</reference>
<feature type="transmembrane region" description="Helical" evidence="5">
    <location>
        <begin position="332"/>
        <end position="351"/>
    </location>
</feature>
<feature type="transmembrane region" description="Helical" evidence="5">
    <location>
        <begin position="110"/>
        <end position="131"/>
    </location>
</feature>
<evidence type="ECO:0000256" key="3">
    <source>
        <dbReference type="ARBA" id="ARBA00022989"/>
    </source>
</evidence>
<dbReference type="OrthoDB" id="3936150at2759"/>
<proteinExistence type="predicted"/>
<dbReference type="Gene3D" id="1.20.1250.20">
    <property type="entry name" value="MFS general substrate transporter like domains"/>
    <property type="match status" value="1"/>
</dbReference>
<evidence type="ECO:0000259" key="6">
    <source>
        <dbReference type="PROSITE" id="PS50850"/>
    </source>
</evidence>
<evidence type="ECO:0000256" key="1">
    <source>
        <dbReference type="ARBA" id="ARBA00004141"/>
    </source>
</evidence>
<organism evidence="7 8">
    <name type="scientific">Halteria grandinella</name>
    <dbReference type="NCBI Taxonomy" id="5974"/>
    <lineage>
        <taxon>Eukaryota</taxon>
        <taxon>Sar</taxon>
        <taxon>Alveolata</taxon>
        <taxon>Ciliophora</taxon>
        <taxon>Intramacronucleata</taxon>
        <taxon>Spirotrichea</taxon>
        <taxon>Stichotrichia</taxon>
        <taxon>Sporadotrichida</taxon>
        <taxon>Halteriidae</taxon>
        <taxon>Halteria</taxon>
    </lineage>
</organism>
<keyword evidence="3 5" id="KW-1133">Transmembrane helix</keyword>
<feature type="transmembrane region" description="Helical" evidence="5">
    <location>
        <begin position="357"/>
        <end position="381"/>
    </location>
</feature>
<evidence type="ECO:0000256" key="2">
    <source>
        <dbReference type="ARBA" id="ARBA00022692"/>
    </source>
</evidence>
<dbReference type="InterPro" id="IPR036259">
    <property type="entry name" value="MFS_trans_sf"/>
</dbReference>
<keyword evidence="2 5" id="KW-0812">Transmembrane</keyword>
<feature type="transmembrane region" description="Helical" evidence="5">
    <location>
        <begin position="271"/>
        <end position="292"/>
    </location>
</feature>
<dbReference type="EMBL" id="RRYP01006332">
    <property type="protein sequence ID" value="TNV81288.1"/>
    <property type="molecule type" value="Genomic_DNA"/>
</dbReference>
<dbReference type="GO" id="GO:0016020">
    <property type="term" value="C:membrane"/>
    <property type="evidence" value="ECO:0007669"/>
    <property type="project" value="UniProtKB-SubCell"/>
</dbReference>
<feature type="transmembrane region" description="Helical" evidence="5">
    <location>
        <begin position="171"/>
        <end position="192"/>
    </location>
</feature>
<evidence type="ECO:0000256" key="4">
    <source>
        <dbReference type="ARBA" id="ARBA00023136"/>
    </source>
</evidence>
<feature type="transmembrane region" description="Helical" evidence="5">
    <location>
        <begin position="393"/>
        <end position="414"/>
    </location>
</feature>
<protein>
    <recommendedName>
        <fullName evidence="6">Major facilitator superfamily (MFS) profile domain-containing protein</fullName>
    </recommendedName>
</protein>
<comment type="caution">
    <text evidence="7">The sequence shown here is derived from an EMBL/GenBank/DDBJ whole genome shotgun (WGS) entry which is preliminary data.</text>
</comment>
<feature type="transmembrane region" description="Helical" evidence="5">
    <location>
        <begin position="85"/>
        <end position="104"/>
    </location>
</feature>
<evidence type="ECO:0000313" key="8">
    <source>
        <dbReference type="Proteomes" id="UP000785679"/>
    </source>
</evidence>
<dbReference type="PANTHER" id="PTHR24064">
    <property type="entry name" value="SOLUTE CARRIER FAMILY 22 MEMBER"/>
    <property type="match status" value="1"/>
</dbReference>
<dbReference type="InterPro" id="IPR011701">
    <property type="entry name" value="MFS"/>
</dbReference>
<dbReference type="AlphaFoldDB" id="A0A8J8T4M8"/>
<comment type="subcellular location">
    <subcellularLocation>
        <location evidence="1">Membrane</location>
        <topology evidence="1">Multi-pass membrane protein</topology>
    </subcellularLocation>
</comment>
<dbReference type="GO" id="GO:0022857">
    <property type="term" value="F:transmembrane transporter activity"/>
    <property type="evidence" value="ECO:0007669"/>
    <property type="project" value="InterPro"/>
</dbReference>
<evidence type="ECO:0000313" key="7">
    <source>
        <dbReference type="EMBL" id="TNV81288.1"/>
    </source>
</evidence>
<keyword evidence="8" id="KW-1185">Reference proteome</keyword>
<dbReference type="Pfam" id="PF07690">
    <property type="entry name" value="MFS_1"/>
    <property type="match status" value="1"/>
</dbReference>
<evidence type="ECO:0000256" key="5">
    <source>
        <dbReference type="SAM" id="Phobius"/>
    </source>
</evidence>
<gene>
    <name evidence="7" type="ORF">FGO68_gene16602</name>
</gene>
<accession>A0A8J8T4M8</accession>
<feature type="transmembrane region" description="Helical" evidence="5">
    <location>
        <begin position="304"/>
        <end position="320"/>
    </location>
</feature>
<feature type="transmembrane region" description="Helical" evidence="5">
    <location>
        <begin position="420"/>
        <end position="440"/>
    </location>
</feature>
<feature type="domain" description="Major facilitator superfamily (MFS) profile" evidence="6">
    <location>
        <begin position="1"/>
        <end position="445"/>
    </location>
</feature>
<dbReference type="SUPFAM" id="SSF103473">
    <property type="entry name" value="MFS general substrate transporter"/>
    <property type="match status" value="1"/>
</dbReference>
<feature type="transmembrane region" description="Helical" evidence="5">
    <location>
        <begin position="143"/>
        <end position="165"/>
    </location>
</feature>